<dbReference type="AlphaFoldDB" id="A0A2S7KNK2"/>
<gene>
    <name evidence="1" type="ORF">BST85_04190</name>
</gene>
<name>A0A2S7KNK2_9FLAO</name>
<organism evidence="1 2">
    <name type="scientific">Aureitalea marina</name>
    <dbReference type="NCBI Taxonomy" id="930804"/>
    <lineage>
        <taxon>Bacteria</taxon>
        <taxon>Pseudomonadati</taxon>
        <taxon>Bacteroidota</taxon>
        <taxon>Flavobacteriia</taxon>
        <taxon>Flavobacteriales</taxon>
        <taxon>Flavobacteriaceae</taxon>
        <taxon>Aureitalea</taxon>
    </lineage>
</organism>
<proteinExistence type="predicted"/>
<comment type="caution">
    <text evidence="1">The sequence shown here is derived from an EMBL/GenBank/DDBJ whole genome shotgun (WGS) entry which is preliminary data.</text>
</comment>
<dbReference type="Proteomes" id="UP000239800">
    <property type="component" value="Unassembled WGS sequence"/>
</dbReference>
<accession>A0A2S7KNK2</accession>
<reference evidence="1 2" key="1">
    <citation type="submission" date="2016-11" db="EMBL/GenBank/DDBJ databases">
        <title>Trade-off between light-utilization and light-protection in marine flavobacteria.</title>
        <authorList>
            <person name="Kumagai Y."/>
        </authorList>
    </citation>
    <scope>NUCLEOTIDE SEQUENCE [LARGE SCALE GENOMIC DNA]</scope>
    <source>
        <strain evidence="1 2">NBRC 107741</strain>
    </source>
</reference>
<keyword evidence="2" id="KW-1185">Reference proteome</keyword>
<evidence type="ECO:0000313" key="1">
    <source>
        <dbReference type="EMBL" id="PQB04191.1"/>
    </source>
</evidence>
<sequence>MANFTMIRLTWLVNRSDVRIIIVNTMSQISGEIELLIALKNLHANRGGSFFLGLHFCNLVQIDLL</sequence>
<dbReference type="EMBL" id="MQUB01000001">
    <property type="protein sequence ID" value="PQB04191.1"/>
    <property type="molecule type" value="Genomic_DNA"/>
</dbReference>
<protein>
    <submittedName>
        <fullName evidence="1">Uncharacterized protein</fullName>
    </submittedName>
</protein>
<evidence type="ECO:0000313" key="2">
    <source>
        <dbReference type="Proteomes" id="UP000239800"/>
    </source>
</evidence>